<dbReference type="RefSeq" id="WP_188900122.1">
    <property type="nucleotide sequence ID" value="NZ_BMOM01000001.1"/>
</dbReference>
<feature type="domain" description="GP-PDE" evidence="1">
    <location>
        <begin position="40"/>
        <end position="290"/>
    </location>
</feature>
<protein>
    <submittedName>
        <fullName evidence="2">Glycerophosphoryl diester phosphodiesterase</fullName>
    </submittedName>
</protein>
<gene>
    <name evidence="2" type="ORF">GCM10010841_00420</name>
</gene>
<keyword evidence="3" id="KW-1185">Reference proteome</keyword>
<dbReference type="Proteomes" id="UP000661918">
    <property type="component" value="Unassembled WGS sequence"/>
</dbReference>
<dbReference type="PANTHER" id="PTHR43805:SF1">
    <property type="entry name" value="GP-PDE DOMAIN-CONTAINING PROTEIN"/>
    <property type="match status" value="1"/>
</dbReference>
<organism evidence="2 3">
    <name type="scientific">Deinococcus aerophilus</name>
    <dbReference type="NCBI Taxonomy" id="522488"/>
    <lineage>
        <taxon>Bacteria</taxon>
        <taxon>Thermotogati</taxon>
        <taxon>Deinococcota</taxon>
        <taxon>Deinococci</taxon>
        <taxon>Deinococcales</taxon>
        <taxon>Deinococcaceae</taxon>
        <taxon>Deinococcus</taxon>
    </lineage>
</organism>
<accession>A0ABQ2GHQ4</accession>
<dbReference type="InterPro" id="IPR017946">
    <property type="entry name" value="PLC-like_Pdiesterase_TIM-brl"/>
</dbReference>
<evidence type="ECO:0000313" key="3">
    <source>
        <dbReference type="Proteomes" id="UP000661918"/>
    </source>
</evidence>
<dbReference type="SUPFAM" id="SSF51695">
    <property type="entry name" value="PLC-like phosphodiesterases"/>
    <property type="match status" value="1"/>
</dbReference>
<comment type="caution">
    <text evidence="2">The sequence shown here is derived from an EMBL/GenBank/DDBJ whole genome shotgun (WGS) entry which is preliminary data.</text>
</comment>
<dbReference type="CDD" id="cd08561">
    <property type="entry name" value="GDPD_cytoplasmic_ScUgpQ2_like"/>
    <property type="match status" value="1"/>
</dbReference>
<dbReference type="PROSITE" id="PS51704">
    <property type="entry name" value="GP_PDE"/>
    <property type="match status" value="1"/>
</dbReference>
<name>A0ABQ2GHQ4_9DEIO</name>
<dbReference type="EMBL" id="BMOM01000001">
    <property type="protein sequence ID" value="GGL95931.1"/>
    <property type="molecule type" value="Genomic_DNA"/>
</dbReference>
<dbReference type="InterPro" id="IPR030395">
    <property type="entry name" value="GP_PDE_dom"/>
</dbReference>
<reference evidence="3" key="1">
    <citation type="journal article" date="2019" name="Int. J. Syst. Evol. Microbiol.">
        <title>The Global Catalogue of Microorganisms (GCM) 10K type strain sequencing project: providing services to taxonomists for standard genome sequencing and annotation.</title>
        <authorList>
            <consortium name="The Broad Institute Genomics Platform"/>
            <consortium name="The Broad Institute Genome Sequencing Center for Infectious Disease"/>
            <person name="Wu L."/>
            <person name="Ma J."/>
        </authorList>
    </citation>
    <scope>NUCLEOTIDE SEQUENCE [LARGE SCALE GENOMIC DNA]</scope>
    <source>
        <strain evidence="3">JCM 15443</strain>
    </source>
</reference>
<dbReference type="PROSITE" id="PS51257">
    <property type="entry name" value="PROKAR_LIPOPROTEIN"/>
    <property type="match status" value="1"/>
</dbReference>
<evidence type="ECO:0000259" key="1">
    <source>
        <dbReference type="PROSITE" id="PS51704"/>
    </source>
</evidence>
<dbReference type="PANTHER" id="PTHR43805">
    <property type="entry name" value="GLYCEROPHOSPHORYL DIESTER PHOSPHODIESTERASE"/>
    <property type="match status" value="1"/>
</dbReference>
<sequence length="301" mass="31879">MKKRTRGRGGLLGLAVAGVLAGCGRTPQAEQPQPFITGRVWNVAHQGGELLWPSNTMLAFRNAAKLGVDMLDTDMHATKDGVLVLAHDETLDRLTDTQGRIADLTLAEVRAADAGYTLSPDGGQTFPFRAQGVQVATLSEVLSEFPEMPLSIEIKQVTPSLGVPFCRALRVAGATGRVIVSSFSDVAMQEFRAACPEVITSMTERELRPLVLLSKIGLAGLAPLPGRSAQVPLRAGGIEVVTPAFVKAMHRRGVSVQVWTINDEATMRRLIAMGVDGILTDDPVLLGRVLAGTGQAGPAGQ</sequence>
<proteinExistence type="predicted"/>
<dbReference type="Pfam" id="PF03009">
    <property type="entry name" value="GDPD"/>
    <property type="match status" value="1"/>
</dbReference>
<dbReference type="Gene3D" id="3.20.20.190">
    <property type="entry name" value="Phosphatidylinositol (PI) phosphodiesterase"/>
    <property type="match status" value="1"/>
</dbReference>
<evidence type="ECO:0000313" key="2">
    <source>
        <dbReference type="EMBL" id="GGL95931.1"/>
    </source>
</evidence>